<feature type="compositionally biased region" description="Low complexity" evidence="1">
    <location>
        <begin position="272"/>
        <end position="289"/>
    </location>
</feature>
<name>A0A2C5YRX4_9HYPO</name>
<organism evidence="2 3">
    <name type="scientific">Ophiocordyceps camponoti-rufipedis</name>
    <dbReference type="NCBI Taxonomy" id="2004952"/>
    <lineage>
        <taxon>Eukaryota</taxon>
        <taxon>Fungi</taxon>
        <taxon>Dikarya</taxon>
        <taxon>Ascomycota</taxon>
        <taxon>Pezizomycotina</taxon>
        <taxon>Sordariomycetes</taxon>
        <taxon>Hypocreomycetidae</taxon>
        <taxon>Hypocreales</taxon>
        <taxon>Ophiocordycipitaceae</taxon>
        <taxon>Ophiocordyceps</taxon>
    </lineage>
</organism>
<evidence type="ECO:0000313" key="2">
    <source>
        <dbReference type="EMBL" id="PHH70072.1"/>
    </source>
</evidence>
<reference evidence="2 3" key="1">
    <citation type="submission" date="2017-06" db="EMBL/GenBank/DDBJ databases">
        <title>Ant-infecting Ophiocordyceps genomes reveal a high diversity of potential behavioral manipulation genes and a possible major role for enterotoxins.</title>
        <authorList>
            <person name="De Bekker C."/>
            <person name="Evans H.C."/>
            <person name="Brachmann A."/>
            <person name="Hughes D.P."/>
        </authorList>
    </citation>
    <scope>NUCLEOTIDE SEQUENCE [LARGE SCALE GENOMIC DNA]</scope>
    <source>
        <strain evidence="2 3">Map16</strain>
    </source>
</reference>
<evidence type="ECO:0000313" key="3">
    <source>
        <dbReference type="Proteomes" id="UP000226431"/>
    </source>
</evidence>
<feature type="compositionally biased region" description="Polar residues" evidence="1">
    <location>
        <begin position="192"/>
        <end position="201"/>
    </location>
</feature>
<feature type="region of interest" description="Disordered" evidence="1">
    <location>
        <begin position="163"/>
        <end position="366"/>
    </location>
</feature>
<keyword evidence="3" id="KW-1185">Reference proteome</keyword>
<dbReference type="STRING" id="2004952.A0A2C5YRX4"/>
<dbReference type="OrthoDB" id="4838114at2759"/>
<sequence length="366" mass="39700">MPPVDQRVDGIPDDRELPYRLALCPALPTVSQSVSLPGHDDNHDNHDSHDDDNHDDTMLTDADSAAASAPALPQKSASRLLASLSQKPAPEDRPILPHAAPHQMYLSSEEDASSSADDMSDLDELDWDAADSRKSSSSSCSSREDTARVVTVVFHGRPSLVELVPRKSTGSTDGPRPTPVMLRTATEPTLIRTRSNSSESSALKHPPRSSSMTPTGFQLRRPQFLTIDPFASHDSESMTSRTPKTPSRMLKKTLSLVKKRSRPLLGTPPPATLSTPPSEQPMTLTTTLTPPSPPLEQLGEEPEDHLPPRAASAADHRESVTYQGIMKNAMRNAQAAARTEAASPPPQHRSRFRAGLSINRPRSVRA</sequence>
<proteinExistence type="predicted"/>
<feature type="compositionally biased region" description="Basic and acidic residues" evidence="1">
    <location>
        <begin position="38"/>
        <end position="57"/>
    </location>
</feature>
<gene>
    <name evidence="2" type="ORF">CDD80_6264</name>
</gene>
<protein>
    <submittedName>
        <fullName evidence="2">Uncharacterized protein</fullName>
    </submittedName>
</protein>
<evidence type="ECO:0000256" key="1">
    <source>
        <dbReference type="SAM" id="MobiDB-lite"/>
    </source>
</evidence>
<dbReference type="AlphaFoldDB" id="A0A2C5YRX4"/>
<feature type="compositionally biased region" description="Low complexity" evidence="1">
    <location>
        <begin position="328"/>
        <end position="342"/>
    </location>
</feature>
<dbReference type="Proteomes" id="UP000226431">
    <property type="component" value="Unassembled WGS sequence"/>
</dbReference>
<feature type="region of interest" description="Disordered" evidence="1">
    <location>
        <begin position="31"/>
        <end position="79"/>
    </location>
</feature>
<accession>A0A2C5YRX4</accession>
<comment type="caution">
    <text evidence="2">The sequence shown here is derived from an EMBL/GenBank/DDBJ whole genome shotgun (WGS) entry which is preliminary data.</text>
</comment>
<dbReference type="EMBL" id="NJES01000672">
    <property type="protein sequence ID" value="PHH70072.1"/>
    <property type="molecule type" value="Genomic_DNA"/>
</dbReference>
<feature type="compositionally biased region" description="Low complexity" evidence="1">
    <location>
        <begin position="59"/>
        <end position="78"/>
    </location>
</feature>